<keyword evidence="8" id="KW-1185">Reference proteome</keyword>
<organism evidence="7 8">
    <name type="scientific">Candidatus Galacturonatibacter soehngenii</name>
    <dbReference type="NCBI Taxonomy" id="2307010"/>
    <lineage>
        <taxon>Bacteria</taxon>
        <taxon>Bacillati</taxon>
        <taxon>Bacillota</taxon>
        <taxon>Clostridia</taxon>
        <taxon>Lachnospirales</taxon>
        <taxon>Lachnospiraceae</taxon>
        <taxon>Candidatus Galacturonatibacter</taxon>
    </lineage>
</organism>
<evidence type="ECO:0000256" key="3">
    <source>
        <dbReference type="ARBA" id="ARBA00023125"/>
    </source>
</evidence>
<dbReference type="InterPro" id="IPR011663">
    <property type="entry name" value="UTRA"/>
</dbReference>
<dbReference type="PANTHER" id="PTHR44846">
    <property type="entry name" value="MANNOSYL-D-GLYCERATE TRANSPORT/METABOLISM SYSTEM REPRESSOR MNGR-RELATED"/>
    <property type="match status" value="1"/>
</dbReference>
<feature type="domain" description="HTH gntR-type" evidence="6">
    <location>
        <begin position="3"/>
        <end position="71"/>
    </location>
</feature>
<keyword evidence="3" id="KW-0238">DNA-binding</keyword>
<dbReference type="InterPro" id="IPR000524">
    <property type="entry name" value="Tscrpt_reg_HTH_GntR"/>
</dbReference>
<dbReference type="Proteomes" id="UP000461768">
    <property type="component" value="Unassembled WGS sequence"/>
</dbReference>
<dbReference type="NCBIfam" id="TIGR02404">
    <property type="entry name" value="trehalos_R_Bsub"/>
    <property type="match status" value="1"/>
</dbReference>
<dbReference type="PANTHER" id="PTHR44846:SF12">
    <property type="entry name" value="HTH-TYPE TRANSCRIPTIONAL REGULATOR TRER"/>
    <property type="match status" value="1"/>
</dbReference>
<dbReference type="Pfam" id="PF00392">
    <property type="entry name" value="GntR"/>
    <property type="match status" value="1"/>
</dbReference>
<name>A0A7V7QMU7_9FIRM</name>
<dbReference type="Gene3D" id="1.10.10.10">
    <property type="entry name" value="Winged helix-like DNA-binding domain superfamily/Winged helix DNA-binding domain"/>
    <property type="match status" value="1"/>
</dbReference>
<accession>A0A7V7QMU7</accession>
<dbReference type="RefSeq" id="WP_151143256.1">
    <property type="nucleotide sequence ID" value="NZ_WAGX01000004.1"/>
</dbReference>
<keyword evidence="2" id="KW-0805">Transcription regulation</keyword>
<sequence>MPKSKFELIYIDIKRKIESQEYNYQDLLPSENTLSRNYKCTRNTIRRAIQSLVSEGYVQTMHGIGVRVIYQPVDQNTFTIGGIESFQESAARNHRESKTKVIQFTELIVDERIAKHSGFPIGTELYYIQRVRYLDGKPLILDINMFLKSLIPNLTKQIAEKSIYEYLENELGMSIVTSKRKVTVERITEIDEKYLELNDYNCLAVISNQTYNSDGILFEYTKSRHRPDYFCFQDTATRKRTSS</sequence>
<dbReference type="InterPro" id="IPR012770">
    <property type="entry name" value="TreR"/>
</dbReference>
<keyword evidence="1" id="KW-0678">Repressor</keyword>
<evidence type="ECO:0000256" key="2">
    <source>
        <dbReference type="ARBA" id="ARBA00023015"/>
    </source>
</evidence>
<dbReference type="AlphaFoldDB" id="A0A7V7QMU7"/>
<dbReference type="FunFam" id="3.40.1410.10:FF:000008">
    <property type="entry name" value="Transcriptional regulator, GntR family"/>
    <property type="match status" value="1"/>
</dbReference>
<reference evidence="7 8" key="1">
    <citation type="submission" date="2019-09" db="EMBL/GenBank/DDBJ databases">
        <authorList>
            <person name="Valk L.C."/>
        </authorList>
    </citation>
    <scope>NUCLEOTIDE SEQUENCE [LARGE SCALE GENOMIC DNA]</scope>
    <source>
        <strain evidence="7">GalUA</strain>
    </source>
</reference>
<dbReference type="InterPro" id="IPR036390">
    <property type="entry name" value="WH_DNA-bd_sf"/>
</dbReference>
<dbReference type="GO" id="GO:0045892">
    <property type="term" value="P:negative regulation of DNA-templated transcription"/>
    <property type="evidence" value="ECO:0007669"/>
    <property type="project" value="TreeGrafter"/>
</dbReference>
<dbReference type="SMART" id="SM00866">
    <property type="entry name" value="UTRA"/>
    <property type="match status" value="1"/>
</dbReference>
<reference evidence="7 8" key="2">
    <citation type="submission" date="2020-02" db="EMBL/GenBank/DDBJ databases">
        <title>Candidatus Galacturonibacter soehngenii shows hetero-acetogenic catabolism of galacturonic acid but lacks a canonical carbon monoxide dehydrogenase/acetyl-CoA synthase complex.</title>
        <authorList>
            <person name="Diender M."/>
            <person name="Stouten G.R."/>
            <person name="Petersen J.F."/>
            <person name="Nielsen P.H."/>
            <person name="Dueholm M.S."/>
            <person name="Pronk J.T."/>
            <person name="Van Loosdrecht M.C.M."/>
        </authorList>
    </citation>
    <scope>NUCLEOTIDE SEQUENCE [LARGE SCALE GENOMIC DNA]</scope>
    <source>
        <strain evidence="7">GalUA</strain>
    </source>
</reference>
<dbReference type="EMBL" id="WAGX01000004">
    <property type="protein sequence ID" value="KAB1440051.1"/>
    <property type="molecule type" value="Genomic_DNA"/>
</dbReference>
<dbReference type="OrthoDB" id="9816541at2"/>
<dbReference type="SMART" id="SM00345">
    <property type="entry name" value="HTH_GNTR"/>
    <property type="match status" value="1"/>
</dbReference>
<dbReference type="PRINTS" id="PR00035">
    <property type="entry name" value="HTHGNTR"/>
</dbReference>
<comment type="caution">
    <text evidence="7">The sequence shown here is derived from an EMBL/GenBank/DDBJ whole genome shotgun (WGS) entry which is preliminary data.</text>
</comment>
<dbReference type="GO" id="GO:0003700">
    <property type="term" value="F:DNA-binding transcription factor activity"/>
    <property type="evidence" value="ECO:0007669"/>
    <property type="project" value="UniProtKB-UniRule"/>
</dbReference>
<dbReference type="SUPFAM" id="SSF46785">
    <property type="entry name" value="Winged helix' DNA-binding domain"/>
    <property type="match status" value="1"/>
</dbReference>
<dbReference type="PROSITE" id="PS50949">
    <property type="entry name" value="HTH_GNTR"/>
    <property type="match status" value="1"/>
</dbReference>
<proteinExistence type="predicted"/>
<gene>
    <name evidence="7" type="primary">treR</name>
    <name evidence="7" type="ORF">F7O84_06635</name>
</gene>
<evidence type="ECO:0000256" key="4">
    <source>
        <dbReference type="ARBA" id="ARBA00023163"/>
    </source>
</evidence>
<dbReference type="Gene3D" id="3.40.1410.10">
    <property type="entry name" value="Chorismate lyase-like"/>
    <property type="match status" value="1"/>
</dbReference>
<dbReference type="Pfam" id="PF07702">
    <property type="entry name" value="UTRA"/>
    <property type="match status" value="1"/>
</dbReference>
<evidence type="ECO:0000259" key="6">
    <source>
        <dbReference type="PROSITE" id="PS50949"/>
    </source>
</evidence>
<dbReference type="InterPro" id="IPR028978">
    <property type="entry name" value="Chorismate_lyase_/UTRA_dom_sf"/>
</dbReference>
<dbReference type="GO" id="GO:0003677">
    <property type="term" value="F:DNA binding"/>
    <property type="evidence" value="ECO:0007669"/>
    <property type="project" value="UniProtKB-UniRule"/>
</dbReference>
<dbReference type="InterPro" id="IPR036388">
    <property type="entry name" value="WH-like_DNA-bd_sf"/>
</dbReference>
<keyword evidence="4" id="KW-0804">Transcription</keyword>
<dbReference type="InterPro" id="IPR050679">
    <property type="entry name" value="Bact_HTH_transcr_reg"/>
</dbReference>
<evidence type="ECO:0000256" key="5">
    <source>
        <dbReference type="NCBIfam" id="TIGR02404"/>
    </source>
</evidence>
<evidence type="ECO:0000313" key="8">
    <source>
        <dbReference type="Proteomes" id="UP000461768"/>
    </source>
</evidence>
<protein>
    <recommendedName>
        <fullName evidence="5">Trehalose operon repressor</fullName>
    </recommendedName>
</protein>
<dbReference type="CDD" id="cd07377">
    <property type="entry name" value="WHTH_GntR"/>
    <property type="match status" value="1"/>
</dbReference>
<evidence type="ECO:0000313" key="7">
    <source>
        <dbReference type="EMBL" id="KAB1440051.1"/>
    </source>
</evidence>
<dbReference type="SUPFAM" id="SSF64288">
    <property type="entry name" value="Chorismate lyase-like"/>
    <property type="match status" value="1"/>
</dbReference>
<evidence type="ECO:0000256" key="1">
    <source>
        <dbReference type="ARBA" id="ARBA00022491"/>
    </source>
</evidence>